<dbReference type="InterPro" id="IPR013324">
    <property type="entry name" value="RNA_pol_sigma_r3/r4-like"/>
</dbReference>
<dbReference type="InterPro" id="IPR036388">
    <property type="entry name" value="WH-like_DNA-bd_sf"/>
</dbReference>
<dbReference type="OrthoDB" id="5244716at2"/>
<feature type="domain" description="RNA polymerase sigma factor 70 region 4 type 2" evidence="7">
    <location>
        <begin position="114"/>
        <end position="165"/>
    </location>
</feature>
<evidence type="ECO:0000256" key="5">
    <source>
        <dbReference type="ARBA" id="ARBA00023163"/>
    </source>
</evidence>
<accession>A0A4R0KQW4</accession>
<evidence type="ECO:0000313" key="9">
    <source>
        <dbReference type="Proteomes" id="UP000291144"/>
    </source>
</evidence>
<dbReference type="SUPFAM" id="SSF88659">
    <property type="entry name" value="Sigma3 and sigma4 domains of RNA polymerase sigma factors"/>
    <property type="match status" value="1"/>
</dbReference>
<dbReference type="AlphaFoldDB" id="A0A4R0KQW4"/>
<proteinExistence type="inferred from homology"/>
<dbReference type="EMBL" id="SJKB01000009">
    <property type="protein sequence ID" value="TCC58315.1"/>
    <property type="molecule type" value="Genomic_DNA"/>
</dbReference>
<evidence type="ECO:0000256" key="2">
    <source>
        <dbReference type="ARBA" id="ARBA00023015"/>
    </source>
</evidence>
<evidence type="ECO:0000259" key="6">
    <source>
        <dbReference type="Pfam" id="PF04542"/>
    </source>
</evidence>
<dbReference type="InterPro" id="IPR014284">
    <property type="entry name" value="RNA_pol_sigma-70_dom"/>
</dbReference>
<dbReference type="GO" id="GO:0003677">
    <property type="term" value="F:DNA binding"/>
    <property type="evidence" value="ECO:0007669"/>
    <property type="project" value="UniProtKB-KW"/>
</dbReference>
<keyword evidence="3" id="KW-0731">Sigma factor</keyword>
<keyword evidence="9" id="KW-1185">Reference proteome</keyword>
<dbReference type="Gene3D" id="1.10.1740.10">
    <property type="match status" value="1"/>
</dbReference>
<dbReference type="InterPro" id="IPR013249">
    <property type="entry name" value="RNA_pol_sigma70_r4_t2"/>
</dbReference>
<protein>
    <submittedName>
        <fullName evidence="8">Sigma-70 family RNA polymerase sigma factor</fullName>
    </submittedName>
</protein>
<organism evidence="8 9">
    <name type="scientific">Kribbella pittospori</name>
    <dbReference type="NCBI Taxonomy" id="722689"/>
    <lineage>
        <taxon>Bacteria</taxon>
        <taxon>Bacillati</taxon>
        <taxon>Actinomycetota</taxon>
        <taxon>Actinomycetes</taxon>
        <taxon>Propionibacteriales</taxon>
        <taxon>Kribbellaceae</taxon>
        <taxon>Kribbella</taxon>
    </lineage>
</organism>
<keyword evidence="5" id="KW-0804">Transcription</keyword>
<comment type="similarity">
    <text evidence="1">Belongs to the sigma-70 factor family. ECF subfamily.</text>
</comment>
<keyword evidence="2" id="KW-0805">Transcription regulation</keyword>
<dbReference type="GO" id="GO:0006352">
    <property type="term" value="P:DNA-templated transcription initiation"/>
    <property type="evidence" value="ECO:0007669"/>
    <property type="project" value="InterPro"/>
</dbReference>
<dbReference type="InterPro" id="IPR007627">
    <property type="entry name" value="RNA_pol_sigma70_r2"/>
</dbReference>
<dbReference type="Pfam" id="PF08281">
    <property type="entry name" value="Sigma70_r4_2"/>
    <property type="match status" value="1"/>
</dbReference>
<evidence type="ECO:0000256" key="1">
    <source>
        <dbReference type="ARBA" id="ARBA00010641"/>
    </source>
</evidence>
<evidence type="ECO:0000313" key="8">
    <source>
        <dbReference type="EMBL" id="TCC58315.1"/>
    </source>
</evidence>
<dbReference type="Pfam" id="PF04542">
    <property type="entry name" value="Sigma70_r2"/>
    <property type="match status" value="1"/>
</dbReference>
<dbReference type="Gene3D" id="1.10.10.10">
    <property type="entry name" value="Winged helix-like DNA-binding domain superfamily/Winged helix DNA-binding domain"/>
    <property type="match status" value="1"/>
</dbReference>
<dbReference type="NCBIfam" id="TIGR02937">
    <property type="entry name" value="sigma70-ECF"/>
    <property type="match status" value="1"/>
</dbReference>
<dbReference type="Proteomes" id="UP000291144">
    <property type="component" value="Unassembled WGS sequence"/>
</dbReference>
<gene>
    <name evidence="8" type="ORF">E0H73_26910</name>
</gene>
<feature type="domain" description="RNA polymerase sigma-70 region 2" evidence="6">
    <location>
        <begin position="25"/>
        <end position="90"/>
    </location>
</feature>
<dbReference type="PANTHER" id="PTHR43133:SF8">
    <property type="entry name" value="RNA POLYMERASE SIGMA FACTOR HI_1459-RELATED"/>
    <property type="match status" value="1"/>
</dbReference>
<name>A0A4R0KQW4_9ACTN</name>
<dbReference type="InterPro" id="IPR013325">
    <property type="entry name" value="RNA_pol_sigma_r2"/>
</dbReference>
<dbReference type="InterPro" id="IPR039425">
    <property type="entry name" value="RNA_pol_sigma-70-like"/>
</dbReference>
<dbReference type="SUPFAM" id="SSF88946">
    <property type="entry name" value="Sigma2 domain of RNA polymerase sigma factors"/>
    <property type="match status" value="1"/>
</dbReference>
<evidence type="ECO:0000256" key="3">
    <source>
        <dbReference type="ARBA" id="ARBA00023082"/>
    </source>
</evidence>
<comment type="caution">
    <text evidence="8">The sequence shown here is derived from an EMBL/GenBank/DDBJ whole genome shotgun (WGS) entry which is preliminary data.</text>
</comment>
<dbReference type="PANTHER" id="PTHR43133">
    <property type="entry name" value="RNA POLYMERASE ECF-TYPE SIGMA FACTO"/>
    <property type="match status" value="1"/>
</dbReference>
<sequence>MGVERQWVAVVVRAQLGERDAVAELVRGWHESMWRFVRRMLGRDDAADDVSQEVWLAVVRGLPRLKEPERFAAWLFTIARRSVVNQLRDKYADQPQTPSYDEPDPADQVVGSVDVMRLVDRVPMLEREVLVLFHLEDLSLEECAEVLAVPMGTVKSRLHRARRLLRGVATEGADS</sequence>
<dbReference type="GO" id="GO:0016987">
    <property type="term" value="F:sigma factor activity"/>
    <property type="evidence" value="ECO:0007669"/>
    <property type="project" value="UniProtKB-KW"/>
</dbReference>
<reference evidence="8 9" key="1">
    <citation type="submission" date="2019-02" db="EMBL/GenBank/DDBJ databases">
        <title>Kribbella capetownensis sp. nov. and Kribbella speibonae sp. nov., isolated from soil.</title>
        <authorList>
            <person name="Curtis S.M."/>
            <person name="Norton I."/>
            <person name="Everest G.J."/>
            <person name="Meyers P.R."/>
        </authorList>
    </citation>
    <scope>NUCLEOTIDE SEQUENCE [LARGE SCALE GENOMIC DNA]</scope>
    <source>
        <strain evidence="8 9">NRRL B-24813</strain>
    </source>
</reference>
<evidence type="ECO:0000256" key="4">
    <source>
        <dbReference type="ARBA" id="ARBA00023125"/>
    </source>
</evidence>
<evidence type="ECO:0000259" key="7">
    <source>
        <dbReference type="Pfam" id="PF08281"/>
    </source>
</evidence>
<keyword evidence="4" id="KW-0238">DNA-binding</keyword>